<keyword evidence="5" id="KW-1185">Reference proteome</keyword>
<keyword evidence="3" id="KW-0804">Transcription</keyword>
<dbReference type="AlphaFoldDB" id="A0A1I7XTB1"/>
<dbReference type="PROSITE" id="PS50888">
    <property type="entry name" value="BHLH"/>
    <property type="match status" value="1"/>
</dbReference>
<protein>
    <submittedName>
        <fullName evidence="6">BHLH domain-containing protein</fullName>
    </submittedName>
</protein>
<evidence type="ECO:0000256" key="2">
    <source>
        <dbReference type="ARBA" id="ARBA00023125"/>
    </source>
</evidence>
<sequence length="63" mass="7515">MDTNRQGIRERLRQRQVNEAFANLRRIIPSHPINKKMSKHEILRGAIHYMTLLEQLLNDQPHS</sequence>
<proteinExistence type="predicted"/>
<dbReference type="PANTHER" id="PTHR13864:SF15">
    <property type="entry name" value="T-CELL ACUTE LYMPHOCYTIC LEUKEMIA PROTEIN 1 HOMOLOG-RELATED"/>
    <property type="match status" value="1"/>
</dbReference>
<dbReference type="SUPFAM" id="SSF47459">
    <property type="entry name" value="HLH, helix-loop-helix DNA-binding domain"/>
    <property type="match status" value="1"/>
</dbReference>
<feature type="domain" description="BHLH" evidence="4">
    <location>
        <begin position="1"/>
        <end position="53"/>
    </location>
</feature>
<evidence type="ECO:0000313" key="5">
    <source>
        <dbReference type="Proteomes" id="UP000095283"/>
    </source>
</evidence>
<keyword evidence="2" id="KW-0238">DNA-binding</keyword>
<dbReference type="Pfam" id="PF00010">
    <property type="entry name" value="HLH"/>
    <property type="match status" value="1"/>
</dbReference>
<evidence type="ECO:0000313" key="6">
    <source>
        <dbReference type="WBParaSite" id="Hba_21060"/>
    </source>
</evidence>
<dbReference type="PANTHER" id="PTHR13864">
    <property type="entry name" value="T-CELL ACUTE LYMPHOCYTIC LEUKEMIA/STEM CELL LEUKEMIA-RELATED"/>
    <property type="match status" value="1"/>
</dbReference>
<dbReference type="SMART" id="SM00353">
    <property type="entry name" value="HLH"/>
    <property type="match status" value="1"/>
</dbReference>
<evidence type="ECO:0000256" key="1">
    <source>
        <dbReference type="ARBA" id="ARBA00023015"/>
    </source>
</evidence>
<evidence type="ECO:0000259" key="4">
    <source>
        <dbReference type="PROSITE" id="PS50888"/>
    </source>
</evidence>
<organism evidence="5 6">
    <name type="scientific">Heterorhabditis bacteriophora</name>
    <name type="common">Entomopathogenic nematode worm</name>
    <dbReference type="NCBI Taxonomy" id="37862"/>
    <lineage>
        <taxon>Eukaryota</taxon>
        <taxon>Metazoa</taxon>
        <taxon>Ecdysozoa</taxon>
        <taxon>Nematoda</taxon>
        <taxon>Chromadorea</taxon>
        <taxon>Rhabditida</taxon>
        <taxon>Rhabditina</taxon>
        <taxon>Rhabditomorpha</taxon>
        <taxon>Strongyloidea</taxon>
        <taxon>Heterorhabditidae</taxon>
        <taxon>Heterorhabditis</taxon>
    </lineage>
</organism>
<dbReference type="GO" id="GO:0046983">
    <property type="term" value="F:protein dimerization activity"/>
    <property type="evidence" value="ECO:0007669"/>
    <property type="project" value="InterPro"/>
</dbReference>
<dbReference type="InterPro" id="IPR011598">
    <property type="entry name" value="bHLH_dom"/>
</dbReference>
<dbReference type="InterPro" id="IPR036638">
    <property type="entry name" value="HLH_DNA-bd_sf"/>
</dbReference>
<dbReference type="Proteomes" id="UP000095283">
    <property type="component" value="Unplaced"/>
</dbReference>
<accession>A0A1I7XTB1</accession>
<keyword evidence="1" id="KW-0805">Transcription regulation</keyword>
<reference evidence="6" key="1">
    <citation type="submission" date="2016-11" db="UniProtKB">
        <authorList>
            <consortium name="WormBaseParasite"/>
        </authorList>
    </citation>
    <scope>IDENTIFICATION</scope>
</reference>
<dbReference type="InterPro" id="IPR040238">
    <property type="entry name" value="TAL-like"/>
</dbReference>
<name>A0A1I7XTB1_HETBA</name>
<dbReference type="GO" id="GO:0000981">
    <property type="term" value="F:DNA-binding transcription factor activity, RNA polymerase II-specific"/>
    <property type="evidence" value="ECO:0007669"/>
    <property type="project" value="InterPro"/>
</dbReference>
<dbReference type="GO" id="GO:0000978">
    <property type="term" value="F:RNA polymerase II cis-regulatory region sequence-specific DNA binding"/>
    <property type="evidence" value="ECO:0007669"/>
    <property type="project" value="TreeGrafter"/>
</dbReference>
<dbReference type="WBParaSite" id="Hba_21060">
    <property type="protein sequence ID" value="Hba_21060"/>
    <property type="gene ID" value="Hba_21060"/>
</dbReference>
<dbReference type="Gene3D" id="4.10.280.10">
    <property type="entry name" value="Helix-loop-helix DNA-binding domain"/>
    <property type="match status" value="1"/>
</dbReference>
<evidence type="ECO:0000256" key="3">
    <source>
        <dbReference type="ARBA" id="ARBA00023163"/>
    </source>
</evidence>